<dbReference type="Proteomes" id="UP000036367">
    <property type="component" value="Unassembled WGS sequence"/>
</dbReference>
<dbReference type="AlphaFoldDB" id="A0A0J1BI13"/>
<name>A0A0J1BI13_RHOIS</name>
<organism evidence="1 2">
    <name type="scientific">Rhodopirellula islandica</name>
    <dbReference type="NCBI Taxonomy" id="595434"/>
    <lineage>
        <taxon>Bacteria</taxon>
        <taxon>Pseudomonadati</taxon>
        <taxon>Planctomycetota</taxon>
        <taxon>Planctomycetia</taxon>
        <taxon>Pirellulales</taxon>
        <taxon>Pirellulaceae</taxon>
        <taxon>Rhodopirellula</taxon>
    </lineage>
</organism>
<keyword evidence="2" id="KW-1185">Reference proteome</keyword>
<gene>
    <name evidence="1" type="ORF">RISK_002037</name>
</gene>
<comment type="caution">
    <text evidence="1">The sequence shown here is derived from an EMBL/GenBank/DDBJ whole genome shotgun (WGS) entry which is preliminary data.</text>
</comment>
<dbReference type="EMBL" id="LECT01000016">
    <property type="protein sequence ID" value="KLU06186.1"/>
    <property type="molecule type" value="Genomic_DNA"/>
</dbReference>
<evidence type="ECO:0000313" key="1">
    <source>
        <dbReference type="EMBL" id="KLU06186.1"/>
    </source>
</evidence>
<dbReference type="PATRIC" id="fig|595434.4.peg.1952"/>
<sequence>MSSVAVDVDNGGRVCGWLEGWLGLNFGVTTGPNGRRLK</sequence>
<accession>A0A0J1BI13</accession>
<evidence type="ECO:0000313" key="2">
    <source>
        <dbReference type="Proteomes" id="UP000036367"/>
    </source>
</evidence>
<proteinExistence type="predicted"/>
<reference evidence="1" key="1">
    <citation type="submission" date="2015-05" db="EMBL/GenBank/DDBJ databases">
        <title>Permanent draft genome of Rhodopirellula islandicus K833.</title>
        <authorList>
            <person name="Kizina J."/>
            <person name="Richter M."/>
            <person name="Glockner F.O."/>
            <person name="Harder J."/>
        </authorList>
    </citation>
    <scope>NUCLEOTIDE SEQUENCE [LARGE SCALE GENOMIC DNA]</scope>
    <source>
        <strain evidence="1">K833</strain>
    </source>
</reference>
<protein>
    <submittedName>
        <fullName evidence="1">Uncharacterized protein</fullName>
    </submittedName>
</protein>